<feature type="domain" description="Carbohydrate kinase FGGY N-terminal" evidence="4">
    <location>
        <begin position="10"/>
        <end position="234"/>
    </location>
</feature>
<dbReference type="PANTHER" id="PTHR43095:SF5">
    <property type="entry name" value="XYLULOSE KINASE"/>
    <property type="match status" value="1"/>
</dbReference>
<dbReference type="Proteomes" id="UP000472755">
    <property type="component" value="Unassembled WGS sequence"/>
</dbReference>
<gene>
    <name evidence="6" type="ORF">GMD59_15200</name>
</gene>
<dbReference type="PANTHER" id="PTHR43095">
    <property type="entry name" value="SUGAR KINASE"/>
    <property type="match status" value="1"/>
</dbReference>
<proteinExistence type="inferred from homology"/>
<evidence type="ECO:0000259" key="5">
    <source>
        <dbReference type="Pfam" id="PF02782"/>
    </source>
</evidence>
<dbReference type="AlphaFoldDB" id="A0A6L6LUW7"/>
<dbReference type="Pfam" id="PF02782">
    <property type="entry name" value="FGGY_C"/>
    <property type="match status" value="1"/>
</dbReference>
<sequence>MAEIQLEKTALGLELGSTRIKAVLIGPEHAVLASGAHDWENRLEHGYWTYALDDVWAGVQDAFARLARQVQERYGTPLHTVGAMGVSGMMHGYLPFARDGAQLAAFRTWRNTTTERAAALLTERFAFNVPQRWSVAHLYQAILDGEPHARDIAYLTTLAGYVHWRLTGERVLGVGEASGMFPIDSVACGYDAGMEKTFDALLAQEGMPYRLADILPRVLCAGADAGTLTAEGACLLDPTGVLRPGVPLCPPEGDAGTGMAATNSVGVRTGNVSAGTSVFAMAVLERPLARVYPEIDMVTTPTGRPVAMVHCNTCTSDLDAWVRVLGEMAGAAGAKLEKPRLYDLFYQKALEGEADCGGLVSYNYYSGEPVTGVESGRPLFMRRPDARFTLANFARVQLYAAMATLKLGMDILLVEEGVRLDTLLGHGGLFKTPVVGQKLLAGALDVPVAVMETAGEGGPWGMALLAAYRVRRAEGQTLEEYLADTVFRGAQGSVQQPDAADTAGFARFLTDYKSGLAVEKAAAAALR</sequence>
<reference evidence="6 7" key="1">
    <citation type="journal article" date="2019" name="Nat. Med.">
        <title>A library of human gut bacterial isolates paired with longitudinal multiomics data enables mechanistic microbiome research.</title>
        <authorList>
            <person name="Poyet M."/>
            <person name="Groussin M."/>
            <person name="Gibbons S.M."/>
            <person name="Avila-Pacheco J."/>
            <person name="Jiang X."/>
            <person name="Kearney S.M."/>
            <person name="Perrotta A.R."/>
            <person name="Berdy B."/>
            <person name="Zhao S."/>
            <person name="Lieberman T.D."/>
            <person name="Swanson P.K."/>
            <person name="Smith M."/>
            <person name="Roesemann S."/>
            <person name="Alexander J.E."/>
            <person name="Rich S.A."/>
            <person name="Livny J."/>
            <person name="Vlamakis H."/>
            <person name="Clish C."/>
            <person name="Bullock K."/>
            <person name="Deik A."/>
            <person name="Scott J."/>
            <person name="Pierce K.A."/>
            <person name="Xavier R.J."/>
            <person name="Alm E.J."/>
        </authorList>
    </citation>
    <scope>NUCLEOTIDE SEQUENCE [LARGE SCALE GENOMIC DNA]</scope>
    <source>
        <strain evidence="6 7">BIOML-A4</strain>
    </source>
</reference>
<dbReference type="InterPro" id="IPR050406">
    <property type="entry name" value="FGGY_Carb_Kinase"/>
</dbReference>
<dbReference type="GO" id="GO:0016301">
    <property type="term" value="F:kinase activity"/>
    <property type="evidence" value="ECO:0007669"/>
    <property type="project" value="UniProtKB-KW"/>
</dbReference>
<name>A0A6L6LUW7_9FIRM</name>
<comment type="caution">
    <text evidence="6">The sequence shown here is derived from an EMBL/GenBank/DDBJ whole genome shotgun (WGS) entry which is preliminary data.</text>
</comment>
<dbReference type="SUPFAM" id="SSF53067">
    <property type="entry name" value="Actin-like ATPase domain"/>
    <property type="match status" value="2"/>
</dbReference>
<evidence type="ECO:0000313" key="6">
    <source>
        <dbReference type="EMBL" id="MTS28622.1"/>
    </source>
</evidence>
<keyword evidence="3" id="KW-0418">Kinase</keyword>
<keyword evidence="2" id="KW-0808">Transferase</keyword>
<dbReference type="InterPro" id="IPR018485">
    <property type="entry name" value="FGGY_C"/>
</dbReference>
<dbReference type="GO" id="GO:0005975">
    <property type="term" value="P:carbohydrate metabolic process"/>
    <property type="evidence" value="ECO:0007669"/>
    <property type="project" value="InterPro"/>
</dbReference>
<dbReference type="InterPro" id="IPR043129">
    <property type="entry name" value="ATPase_NBD"/>
</dbReference>
<evidence type="ECO:0000313" key="7">
    <source>
        <dbReference type="Proteomes" id="UP000472755"/>
    </source>
</evidence>
<dbReference type="InterPro" id="IPR018484">
    <property type="entry name" value="FGGY_N"/>
</dbReference>
<evidence type="ECO:0000256" key="2">
    <source>
        <dbReference type="ARBA" id="ARBA00022679"/>
    </source>
</evidence>
<comment type="similarity">
    <text evidence="1">Belongs to the FGGY kinase family.</text>
</comment>
<dbReference type="RefSeq" id="WP_009326074.1">
    <property type="nucleotide sequence ID" value="NZ_CAUGKH010000036.1"/>
</dbReference>
<protein>
    <submittedName>
        <fullName evidence="6">ATPase</fullName>
    </submittedName>
</protein>
<feature type="domain" description="Carbohydrate kinase FGGY C-terminal" evidence="5">
    <location>
        <begin position="271"/>
        <end position="468"/>
    </location>
</feature>
<evidence type="ECO:0000259" key="4">
    <source>
        <dbReference type="Pfam" id="PF00370"/>
    </source>
</evidence>
<accession>A0A6L6LUW7</accession>
<dbReference type="EMBL" id="WMZU01000031">
    <property type="protein sequence ID" value="MTS28622.1"/>
    <property type="molecule type" value="Genomic_DNA"/>
</dbReference>
<dbReference type="CDD" id="cd07809">
    <property type="entry name" value="ASKHA_NBD_FGGY_BaXK-like"/>
    <property type="match status" value="1"/>
</dbReference>
<evidence type="ECO:0000256" key="3">
    <source>
        <dbReference type="ARBA" id="ARBA00022777"/>
    </source>
</evidence>
<evidence type="ECO:0000256" key="1">
    <source>
        <dbReference type="ARBA" id="ARBA00009156"/>
    </source>
</evidence>
<organism evidence="6 7">
    <name type="scientific">Ruthenibacterium lactatiformans</name>
    <dbReference type="NCBI Taxonomy" id="1550024"/>
    <lineage>
        <taxon>Bacteria</taxon>
        <taxon>Bacillati</taxon>
        <taxon>Bacillota</taxon>
        <taxon>Clostridia</taxon>
        <taxon>Eubacteriales</taxon>
        <taxon>Oscillospiraceae</taxon>
        <taxon>Ruthenibacterium</taxon>
    </lineage>
</organism>
<dbReference type="Gene3D" id="3.30.420.40">
    <property type="match status" value="2"/>
</dbReference>
<dbReference type="Pfam" id="PF00370">
    <property type="entry name" value="FGGY_N"/>
    <property type="match status" value="1"/>
</dbReference>